<organism evidence="1 2">
    <name type="scientific">Thiorhodovibrio winogradskyi</name>
    <dbReference type="NCBI Taxonomy" id="77007"/>
    <lineage>
        <taxon>Bacteria</taxon>
        <taxon>Pseudomonadati</taxon>
        <taxon>Pseudomonadota</taxon>
        <taxon>Gammaproteobacteria</taxon>
        <taxon>Chromatiales</taxon>
        <taxon>Chromatiaceae</taxon>
        <taxon>Thiorhodovibrio</taxon>
    </lineage>
</organism>
<gene>
    <name evidence="1" type="ORF">Thiowin_02871</name>
</gene>
<name>A0ABZ0SBD2_9GAMM</name>
<evidence type="ECO:0000313" key="2">
    <source>
        <dbReference type="Proteomes" id="UP001432180"/>
    </source>
</evidence>
<keyword evidence="2" id="KW-1185">Reference proteome</keyword>
<accession>A0ABZ0SBD2</accession>
<protein>
    <submittedName>
        <fullName evidence="1">Uncharacterized protein</fullName>
    </submittedName>
</protein>
<reference evidence="1 2" key="1">
    <citation type="journal article" date="2023" name="Microorganisms">
        <title>Thiorhodovibrio frisius and Trv. litoralis spp. nov., Two Novel Members from a Clade of Fastidious Purple Sulfur Bacteria That Exhibit Unique Red-Shifted Light-Harvesting Capabilities.</title>
        <authorList>
            <person name="Methner A."/>
            <person name="Kuzyk S.B."/>
            <person name="Petersen J."/>
            <person name="Bauer S."/>
            <person name="Brinkmann H."/>
            <person name="Sichau K."/>
            <person name="Wanner G."/>
            <person name="Wolf J."/>
            <person name="Neumann-Schaal M."/>
            <person name="Henke P."/>
            <person name="Tank M."/>
            <person name="Sproer C."/>
            <person name="Bunk B."/>
            <person name="Overmann J."/>
        </authorList>
    </citation>
    <scope>NUCLEOTIDE SEQUENCE [LARGE SCALE GENOMIC DNA]</scope>
    <source>
        <strain evidence="1 2">DSM 6702</strain>
    </source>
</reference>
<proteinExistence type="predicted"/>
<sequence>MTCSCRSWYYGNALLVTLTQLKDVWQESKAFRF</sequence>
<evidence type="ECO:0000313" key="1">
    <source>
        <dbReference type="EMBL" id="WPL17829.1"/>
    </source>
</evidence>
<dbReference type="EMBL" id="CP121472">
    <property type="protein sequence ID" value="WPL17829.1"/>
    <property type="molecule type" value="Genomic_DNA"/>
</dbReference>
<dbReference type="Proteomes" id="UP001432180">
    <property type="component" value="Chromosome"/>
</dbReference>